<accession>A0A8H3E8R2</accession>
<proteinExistence type="predicted"/>
<dbReference type="InterPro" id="IPR032675">
    <property type="entry name" value="LRR_dom_sf"/>
</dbReference>
<gene>
    <name evidence="1" type="ORF">RDB_LOCUS177704</name>
</gene>
<dbReference type="SUPFAM" id="SSF52047">
    <property type="entry name" value="RNI-like"/>
    <property type="match status" value="1"/>
</dbReference>
<protein>
    <recommendedName>
        <fullName evidence="3">F-box domain-containing protein</fullName>
    </recommendedName>
</protein>
<organism evidence="1 2">
    <name type="scientific">Rhizoctonia solani</name>
    <dbReference type="NCBI Taxonomy" id="456999"/>
    <lineage>
        <taxon>Eukaryota</taxon>
        <taxon>Fungi</taxon>
        <taxon>Dikarya</taxon>
        <taxon>Basidiomycota</taxon>
        <taxon>Agaricomycotina</taxon>
        <taxon>Agaricomycetes</taxon>
        <taxon>Cantharellales</taxon>
        <taxon>Ceratobasidiaceae</taxon>
        <taxon>Rhizoctonia</taxon>
    </lineage>
</organism>
<dbReference type="EMBL" id="CAJNJQ010006342">
    <property type="protein sequence ID" value="CAE7227110.1"/>
    <property type="molecule type" value="Genomic_DNA"/>
</dbReference>
<evidence type="ECO:0008006" key="3">
    <source>
        <dbReference type="Google" id="ProtNLM"/>
    </source>
</evidence>
<sequence>MHESSSCPDSLFIQDWENAGASLAAAICRFFELSTRLEYQCTTTDPTFSSLITRIDSTLSSFQTTLNSQLTQARVALAKTQNRLARTSSILKLPEEVLNYIFLYFVYDPRKESPTSRSVDFDVQLIYKRVHVLIGVCASWRNIVISCGPLWCLVPILDPIFGRPCVLSTKLSLERAGNQPLHLVVYKPQYRRPEYLQALKPRSSQVETINMCLNWEEAHGAYNSLKQLLNNDTRSLVKLSLRHEGHGFVSLPANSPSNPFTDLRPHIHATIKSLSVLRVSNITVAWEGVLFSRNLTEFWLGNVGLSRVTTLGLFPALASAPALRHLTIVSTQATLHDLEDRDIVAGTITLPKLRTMYLESLPYNFLDLLLTVIAPGSYQLTLRPRINIYINYPSETLVGENDICNLLRKRPVHKLILSEDEHEFWELESGLHTVLESIPALKVLILRYYRINSNSLKALVQTQGHSAFPKLEVLEAHVSTFYVPFDDLKEDFAHMLEHHPIRRMVIGGKVPLEADSGLVDETPLDETNDTIRWLKTRIPQFCVAGDEDDVSALAEGWQLWDI</sequence>
<dbReference type="Proteomes" id="UP000663827">
    <property type="component" value="Unassembled WGS sequence"/>
</dbReference>
<dbReference type="Gene3D" id="3.80.10.10">
    <property type="entry name" value="Ribonuclease Inhibitor"/>
    <property type="match status" value="1"/>
</dbReference>
<reference evidence="1" key="1">
    <citation type="submission" date="2021-01" db="EMBL/GenBank/DDBJ databases">
        <authorList>
            <person name="Kaushik A."/>
        </authorList>
    </citation>
    <scope>NUCLEOTIDE SEQUENCE</scope>
    <source>
        <strain evidence="1">AG5</strain>
    </source>
</reference>
<dbReference type="AlphaFoldDB" id="A0A8H3E8R2"/>
<name>A0A8H3E8R2_9AGAM</name>
<evidence type="ECO:0000313" key="2">
    <source>
        <dbReference type="Proteomes" id="UP000663827"/>
    </source>
</evidence>
<comment type="caution">
    <text evidence="1">The sequence shown here is derived from an EMBL/GenBank/DDBJ whole genome shotgun (WGS) entry which is preliminary data.</text>
</comment>
<evidence type="ECO:0000313" key="1">
    <source>
        <dbReference type="EMBL" id="CAE7227110.1"/>
    </source>
</evidence>